<dbReference type="GO" id="GO:0004852">
    <property type="term" value="F:uroporphyrinogen-III synthase activity"/>
    <property type="evidence" value="ECO:0007669"/>
    <property type="project" value="InterPro"/>
</dbReference>
<proteinExistence type="predicted"/>
<dbReference type="Pfam" id="PF02602">
    <property type="entry name" value="HEM4"/>
    <property type="match status" value="1"/>
</dbReference>
<dbReference type="Proteomes" id="UP000027725">
    <property type="component" value="Unassembled WGS sequence"/>
</dbReference>
<dbReference type="SUPFAM" id="SSF69618">
    <property type="entry name" value="HemD-like"/>
    <property type="match status" value="1"/>
</dbReference>
<dbReference type="RefSeq" id="WP_051693639.1">
    <property type="nucleotide sequence ID" value="NZ_JHEH01000031.1"/>
</dbReference>
<dbReference type="STRING" id="1185766.SAMN05216224_104224"/>
<evidence type="ECO:0000313" key="2">
    <source>
        <dbReference type="EMBL" id="KEP68487.1"/>
    </source>
</evidence>
<feature type="domain" description="Tetrapyrrole biosynthesis uroporphyrinogen III synthase" evidence="1">
    <location>
        <begin position="37"/>
        <end position="225"/>
    </location>
</feature>
<sequence length="240" mass="25646">MEEYRARPPLLLTRPRDGALSFAEDFRARFSADWPTVVSPLMDFEAVENPIPSADSVIFTSQEAVRLFSLRQAAGGRVAFCVGARTAQAARAAGFTAIAGDAGAEALLEVILARHARGSILHARGEPVAFDLSSALNSAGIETKEVVLYRQVRQAFTNEARDVLGSGGPVLLPLFSPNSARTFWDQAGDATARFYVAAISPAVAEACPRNNIEHLETAMRANSDGVMDALTLLLRAQMAG</sequence>
<dbReference type="Gene3D" id="3.40.50.10090">
    <property type="match status" value="2"/>
</dbReference>
<dbReference type="InterPro" id="IPR003754">
    <property type="entry name" value="4pyrrol_synth_uPrphyn_synth"/>
</dbReference>
<dbReference type="CDD" id="cd06578">
    <property type="entry name" value="HemD"/>
    <property type="match status" value="1"/>
</dbReference>
<dbReference type="EMBL" id="JHEH01000031">
    <property type="protein sequence ID" value="KEP68487.1"/>
    <property type="molecule type" value="Genomic_DNA"/>
</dbReference>
<protein>
    <recommendedName>
        <fullName evidence="1">Tetrapyrrole biosynthesis uroporphyrinogen III synthase domain-containing protein</fullName>
    </recommendedName>
</protein>
<evidence type="ECO:0000313" key="3">
    <source>
        <dbReference type="Proteomes" id="UP000027725"/>
    </source>
</evidence>
<gene>
    <name evidence="2" type="ORF">DL1_11540</name>
</gene>
<dbReference type="GO" id="GO:0033014">
    <property type="term" value="P:tetrapyrrole biosynthetic process"/>
    <property type="evidence" value="ECO:0007669"/>
    <property type="project" value="InterPro"/>
</dbReference>
<accession>A0A074U1E1</accession>
<comment type="caution">
    <text evidence="2">The sequence shown here is derived from an EMBL/GenBank/DDBJ whole genome shotgun (WGS) entry which is preliminary data.</text>
</comment>
<dbReference type="AlphaFoldDB" id="A0A074U1E1"/>
<dbReference type="InterPro" id="IPR036108">
    <property type="entry name" value="4pyrrol_syn_uPrphyn_synt_sf"/>
</dbReference>
<organism evidence="2 3">
    <name type="scientific">Thioclava dalianensis</name>
    <dbReference type="NCBI Taxonomy" id="1185766"/>
    <lineage>
        <taxon>Bacteria</taxon>
        <taxon>Pseudomonadati</taxon>
        <taxon>Pseudomonadota</taxon>
        <taxon>Alphaproteobacteria</taxon>
        <taxon>Rhodobacterales</taxon>
        <taxon>Paracoccaceae</taxon>
        <taxon>Thioclava</taxon>
    </lineage>
</organism>
<dbReference type="eggNOG" id="COG1587">
    <property type="taxonomic scope" value="Bacteria"/>
</dbReference>
<name>A0A074U1E1_9RHOB</name>
<reference evidence="2 3" key="1">
    <citation type="submission" date="2014-03" db="EMBL/GenBank/DDBJ databases">
        <title>The draft genome sequence of Thioclava dalianensis DLFJ1-1.</title>
        <authorList>
            <person name="Lai Q."/>
            <person name="Shao Z."/>
        </authorList>
    </citation>
    <scope>NUCLEOTIDE SEQUENCE [LARGE SCALE GENOMIC DNA]</scope>
    <source>
        <strain evidence="2 3">DLFJ1-1</strain>
    </source>
</reference>
<evidence type="ECO:0000259" key="1">
    <source>
        <dbReference type="Pfam" id="PF02602"/>
    </source>
</evidence>
<keyword evidence="3" id="KW-1185">Reference proteome</keyword>